<dbReference type="PANTHER" id="PTHR33159:SF98">
    <property type="entry name" value="RPM1-INTERACTING PROTEIN 4-LIKE"/>
    <property type="match status" value="1"/>
</dbReference>
<evidence type="ECO:0000256" key="2">
    <source>
        <dbReference type="SAM" id="Phobius"/>
    </source>
</evidence>
<proteinExistence type="predicted"/>
<keyword evidence="5" id="KW-1185">Reference proteome</keyword>
<feature type="domain" description="RIN4 pathogenic type III effector avirulence factor Avr cleavage site" evidence="3">
    <location>
        <begin position="68"/>
        <end position="102"/>
    </location>
</feature>
<evidence type="ECO:0000259" key="3">
    <source>
        <dbReference type="Pfam" id="PF05627"/>
    </source>
</evidence>
<reference evidence="4" key="1">
    <citation type="submission" date="2020-06" db="EMBL/GenBank/DDBJ databases">
        <authorList>
            <person name="Li T."/>
            <person name="Hu X."/>
            <person name="Zhang T."/>
            <person name="Song X."/>
            <person name="Zhang H."/>
            <person name="Dai N."/>
            <person name="Sheng W."/>
            <person name="Hou X."/>
            <person name="Wei L."/>
        </authorList>
    </citation>
    <scope>NUCLEOTIDE SEQUENCE</scope>
    <source>
        <strain evidence="4">K16</strain>
        <tissue evidence="4">Leaf</tissue>
    </source>
</reference>
<evidence type="ECO:0000256" key="1">
    <source>
        <dbReference type="SAM" id="MobiDB-lite"/>
    </source>
</evidence>
<dbReference type="InterPro" id="IPR040387">
    <property type="entry name" value="RIN4/NOI4"/>
</dbReference>
<evidence type="ECO:0000313" key="5">
    <source>
        <dbReference type="Proteomes" id="UP001289374"/>
    </source>
</evidence>
<accession>A0AAE2C5P5</accession>
<comment type="caution">
    <text evidence="4">The sequence shown here is derived from an EMBL/GenBank/DDBJ whole genome shotgun (WGS) entry which is preliminary data.</text>
</comment>
<dbReference type="Pfam" id="PF05627">
    <property type="entry name" value="AvrRpt-cleavage"/>
    <property type="match status" value="1"/>
</dbReference>
<feature type="transmembrane region" description="Helical" evidence="2">
    <location>
        <begin position="152"/>
        <end position="174"/>
    </location>
</feature>
<dbReference type="EMBL" id="JACGWL010000001">
    <property type="protein sequence ID" value="KAK4409969.1"/>
    <property type="molecule type" value="Genomic_DNA"/>
</dbReference>
<evidence type="ECO:0000313" key="4">
    <source>
        <dbReference type="EMBL" id="KAK4409969.1"/>
    </source>
</evidence>
<feature type="region of interest" description="Disordered" evidence="1">
    <location>
        <begin position="105"/>
        <end position="131"/>
    </location>
</feature>
<organism evidence="4 5">
    <name type="scientific">Sesamum angolense</name>
    <dbReference type="NCBI Taxonomy" id="2727404"/>
    <lineage>
        <taxon>Eukaryota</taxon>
        <taxon>Viridiplantae</taxon>
        <taxon>Streptophyta</taxon>
        <taxon>Embryophyta</taxon>
        <taxon>Tracheophyta</taxon>
        <taxon>Spermatophyta</taxon>
        <taxon>Magnoliopsida</taxon>
        <taxon>eudicotyledons</taxon>
        <taxon>Gunneridae</taxon>
        <taxon>Pentapetalae</taxon>
        <taxon>asterids</taxon>
        <taxon>lamiids</taxon>
        <taxon>Lamiales</taxon>
        <taxon>Pedaliaceae</taxon>
        <taxon>Sesamum</taxon>
    </lineage>
</organism>
<keyword evidence="2" id="KW-1133">Transmembrane helix</keyword>
<reference evidence="4" key="2">
    <citation type="journal article" date="2024" name="Plant">
        <title>Genomic evolution and insights into agronomic trait innovations of Sesamum species.</title>
        <authorList>
            <person name="Miao H."/>
            <person name="Wang L."/>
            <person name="Qu L."/>
            <person name="Liu H."/>
            <person name="Sun Y."/>
            <person name="Le M."/>
            <person name="Wang Q."/>
            <person name="Wei S."/>
            <person name="Zheng Y."/>
            <person name="Lin W."/>
            <person name="Duan Y."/>
            <person name="Cao H."/>
            <person name="Xiong S."/>
            <person name="Wang X."/>
            <person name="Wei L."/>
            <person name="Li C."/>
            <person name="Ma Q."/>
            <person name="Ju M."/>
            <person name="Zhao R."/>
            <person name="Li G."/>
            <person name="Mu C."/>
            <person name="Tian Q."/>
            <person name="Mei H."/>
            <person name="Zhang T."/>
            <person name="Gao T."/>
            <person name="Zhang H."/>
        </authorList>
    </citation>
    <scope>NUCLEOTIDE SEQUENCE</scope>
    <source>
        <strain evidence="4">K16</strain>
    </source>
</reference>
<dbReference type="PANTHER" id="PTHR33159">
    <property type="entry name" value="RPM1-INTERACTING PROTEIN 4 (RIN4) FAMILY PROTEIN"/>
    <property type="match status" value="1"/>
</dbReference>
<gene>
    <name evidence="4" type="ORF">Sango_0069900</name>
</gene>
<keyword evidence="2" id="KW-0472">Membrane</keyword>
<dbReference type="AlphaFoldDB" id="A0AAE2C5P5"/>
<protein>
    <submittedName>
        <fullName evidence="4">Protein NOI4</fullName>
    </submittedName>
</protein>
<name>A0AAE2C5P5_9LAMI</name>
<dbReference type="InterPro" id="IPR008700">
    <property type="entry name" value="TypeIII_avirulence_cleave"/>
</dbReference>
<keyword evidence="2" id="KW-0812">Transmembrane</keyword>
<dbReference type="Proteomes" id="UP001289374">
    <property type="component" value="Unassembled WGS sequence"/>
</dbReference>
<sequence length="192" mass="21404">MTAVDAVSVRKTWREISGGNGDETTWLARGTFVLFQHLCSRELKRRRSEDVNICGSSRCQFDFFLYQEKGRALPKFGEWDVNNPASADGFTVIFAKARDEKKAKATEMMPTPPPVHDESSPPSHPYNDDAHPRKIHEAAAAAGNDVESSWKWALAVLGSGIGTSAVFFYFIAAARMYVPYKSLRICRPGPFN</sequence>
<dbReference type="GO" id="GO:0005886">
    <property type="term" value="C:plasma membrane"/>
    <property type="evidence" value="ECO:0007669"/>
    <property type="project" value="TreeGrafter"/>
</dbReference>